<keyword evidence="2" id="KW-0472">Membrane</keyword>
<proteinExistence type="predicted"/>
<feature type="region of interest" description="Disordered" evidence="1">
    <location>
        <begin position="23"/>
        <end position="56"/>
    </location>
</feature>
<dbReference type="HOGENOM" id="CLU_524813_0_0_1"/>
<feature type="transmembrane region" description="Helical" evidence="2">
    <location>
        <begin position="454"/>
        <end position="477"/>
    </location>
</feature>
<evidence type="ECO:0000313" key="4">
    <source>
        <dbReference type="Proteomes" id="UP000027222"/>
    </source>
</evidence>
<accession>A0A067SSS1</accession>
<keyword evidence="4" id="KW-1185">Reference proteome</keyword>
<name>A0A067SSS1_GALM3</name>
<feature type="transmembrane region" description="Helical" evidence="2">
    <location>
        <begin position="310"/>
        <end position="333"/>
    </location>
</feature>
<dbReference type="Proteomes" id="UP000027222">
    <property type="component" value="Unassembled WGS sequence"/>
</dbReference>
<feature type="region of interest" description="Disordered" evidence="1">
    <location>
        <begin position="70"/>
        <end position="107"/>
    </location>
</feature>
<keyword evidence="2" id="KW-0812">Transmembrane</keyword>
<sequence>MPSKLDISTTGNAMLEEMEMAILNSGEGRPEVSTNDDAVPQTLEAKVSHPKSRSPERRVLLSIGIHEVASTSSSSRQSSKARLPSRPDLNDRVPAIGVNDTDLRPPPPITPVPELPTSWHPKLTPFRLLNLVLPISISTAKAITSLRGNSTAPTTLELISGVVVYLVLFHAGYYESQVKPPHYLRWVFETDCLEYLWQLFEFCSIPRPHYRSTDESDFVVVFTPYHLLVTQTVISFGLTKAVFIAFEYTVAAVWVEWVLAAVLTSCSFNNHISQSLYIAGLYEYGPAEIWPSFYQETEAHRDVALRINGVFIILAVFQSASTLLIGFGGSMIINSLGPALNWEHLTLREREQAYVLEEVISLGPDGGRQFRYGSRPDLYLVMRETILGLLYIFIGSLTVIIVNLGFSDPSRFLRKIVVKIMVHVGGIVMSIVGLVIAGITVHRVWPVEWHGIEVIYLICLISISITGFLFLIGLLVVSVWKTARDIGIGILHLVFPQVFRRMNYAFQEINDLFQDTEPL</sequence>
<reference evidence="4" key="1">
    <citation type="journal article" date="2014" name="Proc. Natl. Acad. Sci. U.S.A.">
        <title>Extensive sampling of basidiomycete genomes demonstrates inadequacy of the white-rot/brown-rot paradigm for wood decay fungi.</title>
        <authorList>
            <person name="Riley R."/>
            <person name="Salamov A.A."/>
            <person name="Brown D.W."/>
            <person name="Nagy L.G."/>
            <person name="Floudas D."/>
            <person name="Held B.W."/>
            <person name="Levasseur A."/>
            <person name="Lombard V."/>
            <person name="Morin E."/>
            <person name="Otillar R."/>
            <person name="Lindquist E.A."/>
            <person name="Sun H."/>
            <person name="LaButti K.M."/>
            <person name="Schmutz J."/>
            <person name="Jabbour D."/>
            <person name="Luo H."/>
            <person name="Baker S.E."/>
            <person name="Pisabarro A.G."/>
            <person name="Walton J.D."/>
            <person name="Blanchette R.A."/>
            <person name="Henrissat B."/>
            <person name="Martin F."/>
            <person name="Cullen D."/>
            <person name="Hibbett D.S."/>
            <person name="Grigoriev I.V."/>
        </authorList>
    </citation>
    <scope>NUCLEOTIDE SEQUENCE [LARGE SCALE GENOMIC DNA]</scope>
    <source>
        <strain evidence="4">CBS 339.88</strain>
    </source>
</reference>
<feature type="transmembrane region" description="Helical" evidence="2">
    <location>
        <begin position="386"/>
        <end position="406"/>
    </location>
</feature>
<dbReference type="AlphaFoldDB" id="A0A067SSS1"/>
<evidence type="ECO:0000256" key="1">
    <source>
        <dbReference type="SAM" id="MobiDB-lite"/>
    </source>
</evidence>
<organism evidence="3 4">
    <name type="scientific">Galerina marginata (strain CBS 339.88)</name>
    <dbReference type="NCBI Taxonomy" id="685588"/>
    <lineage>
        <taxon>Eukaryota</taxon>
        <taxon>Fungi</taxon>
        <taxon>Dikarya</taxon>
        <taxon>Basidiomycota</taxon>
        <taxon>Agaricomycotina</taxon>
        <taxon>Agaricomycetes</taxon>
        <taxon>Agaricomycetidae</taxon>
        <taxon>Agaricales</taxon>
        <taxon>Agaricineae</taxon>
        <taxon>Strophariaceae</taxon>
        <taxon>Galerina</taxon>
    </lineage>
</organism>
<dbReference type="EMBL" id="KL142387">
    <property type="protein sequence ID" value="KDR73092.1"/>
    <property type="molecule type" value="Genomic_DNA"/>
</dbReference>
<dbReference type="OrthoDB" id="3268450at2759"/>
<gene>
    <name evidence="3" type="ORF">GALMADRAFT_142776</name>
</gene>
<protein>
    <submittedName>
        <fullName evidence="3">Uncharacterized protein</fullName>
    </submittedName>
</protein>
<evidence type="ECO:0000256" key="2">
    <source>
        <dbReference type="SAM" id="Phobius"/>
    </source>
</evidence>
<keyword evidence="2" id="KW-1133">Transmembrane helix</keyword>
<evidence type="ECO:0000313" key="3">
    <source>
        <dbReference type="EMBL" id="KDR73092.1"/>
    </source>
</evidence>
<feature type="transmembrane region" description="Helical" evidence="2">
    <location>
        <begin position="418"/>
        <end position="442"/>
    </location>
</feature>